<dbReference type="VEuPathDB" id="FungiDB:I303_05876"/>
<dbReference type="InterPro" id="IPR036477">
    <property type="entry name" value="Formyl_transf_N_sf"/>
</dbReference>
<evidence type="ECO:0000256" key="1">
    <source>
        <dbReference type="ARBA" id="ARBA00010699"/>
    </source>
</evidence>
<dbReference type="AlphaFoldDB" id="A0A1A6A0M9"/>
<dbReference type="Pfam" id="PF02911">
    <property type="entry name" value="Formyl_trans_C"/>
    <property type="match status" value="1"/>
</dbReference>
<dbReference type="SUPFAM" id="SSF53328">
    <property type="entry name" value="Formyltransferase"/>
    <property type="match status" value="1"/>
</dbReference>
<dbReference type="OrthoDB" id="10268103at2759"/>
<dbReference type="GO" id="GO:0004479">
    <property type="term" value="F:methionyl-tRNA formyltransferase activity"/>
    <property type="evidence" value="ECO:0007669"/>
    <property type="project" value="UniProtKB-EC"/>
</dbReference>
<dbReference type="STRING" id="1296121.A0A1A6A0M9"/>
<dbReference type="Gene3D" id="3.40.50.12230">
    <property type="match status" value="1"/>
</dbReference>
<dbReference type="InterPro" id="IPR041711">
    <property type="entry name" value="Met-tRNA-FMT_N"/>
</dbReference>
<evidence type="ECO:0000259" key="6">
    <source>
        <dbReference type="Pfam" id="PF00551"/>
    </source>
</evidence>
<dbReference type="InterPro" id="IPR005793">
    <property type="entry name" value="Formyl_trans_C"/>
</dbReference>
<dbReference type="InterPro" id="IPR002376">
    <property type="entry name" value="Formyl_transf_N"/>
</dbReference>
<dbReference type="GO" id="GO:0005739">
    <property type="term" value="C:mitochondrion"/>
    <property type="evidence" value="ECO:0007669"/>
    <property type="project" value="TreeGrafter"/>
</dbReference>
<dbReference type="Pfam" id="PF00551">
    <property type="entry name" value="Formyl_trans_N"/>
    <property type="match status" value="1"/>
</dbReference>
<comment type="similarity">
    <text evidence="1">Belongs to the Fmt family.</text>
</comment>
<dbReference type="PANTHER" id="PTHR11138:SF5">
    <property type="entry name" value="METHIONYL-TRNA FORMYLTRANSFERASE, MITOCHONDRIAL"/>
    <property type="match status" value="1"/>
</dbReference>
<dbReference type="InterPro" id="IPR011034">
    <property type="entry name" value="Formyl_transferase-like_C_sf"/>
</dbReference>
<feature type="domain" description="Formyl transferase C-terminal" evidence="7">
    <location>
        <begin position="280"/>
        <end position="417"/>
    </location>
</feature>
<dbReference type="SUPFAM" id="SSF50486">
    <property type="entry name" value="FMT C-terminal domain-like"/>
    <property type="match status" value="1"/>
</dbReference>
<dbReference type="Proteomes" id="UP000078595">
    <property type="component" value="Chromosome 7"/>
</dbReference>
<evidence type="ECO:0000313" key="10">
    <source>
        <dbReference type="Proteomes" id="UP000078595"/>
    </source>
</evidence>
<feature type="region of interest" description="Disordered" evidence="5">
    <location>
        <begin position="316"/>
        <end position="335"/>
    </location>
</feature>
<evidence type="ECO:0000256" key="3">
    <source>
        <dbReference type="ARBA" id="ARBA00022679"/>
    </source>
</evidence>
<reference evidence="8" key="1">
    <citation type="submission" date="2013-07" db="EMBL/GenBank/DDBJ databases">
        <title>The Genome Sequence of Cryptococcus dejecticola CBS10117.</title>
        <authorList>
            <consortium name="The Broad Institute Genome Sequencing Platform"/>
            <person name="Cuomo C."/>
            <person name="Litvintseva A."/>
            <person name="Chen Y."/>
            <person name="Heitman J."/>
            <person name="Sun S."/>
            <person name="Springer D."/>
            <person name="Dromer F."/>
            <person name="Young S.K."/>
            <person name="Zeng Q."/>
            <person name="Gargeya S."/>
            <person name="Fitzgerald M."/>
            <person name="Abouelleil A."/>
            <person name="Alvarado L."/>
            <person name="Berlin A.M."/>
            <person name="Chapman S.B."/>
            <person name="Dewar J."/>
            <person name="Goldberg J."/>
            <person name="Griggs A."/>
            <person name="Gujja S."/>
            <person name="Hansen M."/>
            <person name="Howarth C."/>
            <person name="Imamovic A."/>
            <person name="Larimer J."/>
            <person name="McCowan C."/>
            <person name="Murphy C."/>
            <person name="Pearson M."/>
            <person name="Priest M."/>
            <person name="Roberts A."/>
            <person name="Saif S."/>
            <person name="Shea T."/>
            <person name="Sykes S."/>
            <person name="Wortman J."/>
            <person name="Nusbaum C."/>
            <person name="Birren B."/>
        </authorList>
    </citation>
    <scope>NUCLEOTIDE SEQUENCE [LARGE SCALE GENOMIC DNA]</scope>
    <source>
        <strain evidence="8">CBS 10117</strain>
    </source>
</reference>
<dbReference type="PANTHER" id="PTHR11138">
    <property type="entry name" value="METHIONYL-TRNA FORMYLTRANSFERASE"/>
    <property type="match status" value="1"/>
</dbReference>
<protein>
    <recommendedName>
        <fullName evidence="2">methionyl-tRNA formyltransferase</fullName>
        <ecNumber evidence="2">2.1.2.9</ecNumber>
    </recommendedName>
</protein>
<dbReference type="EMBL" id="CP144536">
    <property type="protein sequence ID" value="WWC63255.1"/>
    <property type="molecule type" value="Genomic_DNA"/>
</dbReference>
<evidence type="ECO:0000313" key="8">
    <source>
        <dbReference type="EMBL" id="OBR83596.1"/>
    </source>
</evidence>
<accession>A0A1A6A0M9</accession>
<evidence type="ECO:0000256" key="4">
    <source>
        <dbReference type="ARBA" id="ARBA00022917"/>
    </source>
</evidence>
<evidence type="ECO:0000259" key="7">
    <source>
        <dbReference type="Pfam" id="PF02911"/>
    </source>
</evidence>
<proteinExistence type="inferred from homology"/>
<keyword evidence="10" id="KW-1185">Reference proteome</keyword>
<organism evidence="8">
    <name type="scientific">Kwoniella dejecticola CBS 10117</name>
    <dbReference type="NCBI Taxonomy" id="1296121"/>
    <lineage>
        <taxon>Eukaryota</taxon>
        <taxon>Fungi</taxon>
        <taxon>Dikarya</taxon>
        <taxon>Basidiomycota</taxon>
        <taxon>Agaricomycotina</taxon>
        <taxon>Tremellomycetes</taxon>
        <taxon>Tremellales</taxon>
        <taxon>Cryptococcaceae</taxon>
        <taxon>Kwoniella</taxon>
    </lineage>
</organism>
<sequence>MTLLSSVSSLVRSSSISASVSRTGNLHPTRWFQPGGNVKAFTCTAQTTRRFVKFKILFCGSDEFSVASLKAVYEARDLWESIDVVVPPDKDVGRGGKHHKSLEKYISALKRYADSQSLPTHTIPSGGVKSWTPPPPFDRFDPNYNESQSQSHILLTASFGQIIPLKLLNLFPADHRLNVHPSLLPKYRGAAPVQWTIANGDSSTGVSVQRLVKYSEGVDAGDIVGSVGDIAVPADATYNTFLPHLAEVGGDLLVKVLRELREGTATFKTQDANEITLAPKITHETARIRWSEQTAEEIDRLHRGIRHQVAVWSSIASTSTTSPTSTTTSNQTQTQAQGQAQAQVHLISLRALSPSEYPTGLPGSSDTEGETGIGYLIKDGKSRKLVVSCAKGTWLEILEVQMAGKKVLGIKEWYNGLPKVVRESGIVRFS</sequence>
<evidence type="ECO:0000313" key="9">
    <source>
        <dbReference type="EMBL" id="WWC63255.1"/>
    </source>
</evidence>
<name>A0A1A6A0M9_9TREE</name>
<dbReference type="EMBL" id="KI894033">
    <property type="protein sequence ID" value="OBR83596.1"/>
    <property type="molecule type" value="Genomic_DNA"/>
</dbReference>
<evidence type="ECO:0000256" key="5">
    <source>
        <dbReference type="SAM" id="MobiDB-lite"/>
    </source>
</evidence>
<evidence type="ECO:0000256" key="2">
    <source>
        <dbReference type="ARBA" id="ARBA00012261"/>
    </source>
</evidence>
<gene>
    <name evidence="8" type="ORF">I303_05876</name>
    <name evidence="9" type="ORF">I303_105855</name>
</gene>
<feature type="domain" description="Formyl transferase N-terminal" evidence="6">
    <location>
        <begin position="150"/>
        <end position="257"/>
    </location>
</feature>
<dbReference type="GeneID" id="28969575"/>
<reference evidence="9" key="3">
    <citation type="submission" date="2024-02" db="EMBL/GenBank/DDBJ databases">
        <title>Comparative genomics of Cryptococcus and Kwoniella reveals pathogenesis evolution and contrasting modes of karyotype evolution via chromosome fusion or intercentromeric recombination.</title>
        <authorList>
            <person name="Coelho M.A."/>
            <person name="David-Palma M."/>
            <person name="Shea T."/>
            <person name="Bowers K."/>
            <person name="McGinley-Smith S."/>
            <person name="Mohammad A.W."/>
            <person name="Gnirke A."/>
            <person name="Yurkov A.M."/>
            <person name="Nowrousian M."/>
            <person name="Sun S."/>
            <person name="Cuomo C.A."/>
            <person name="Heitman J."/>
        </authorList>
    </citation>
    <scope>NUCLEOTIDE SEQUENCE</scope>
    <source>
        <strain evidence="9">CBS 10117</strain>
    </source>
</reference>
<keyword evidence="3" id="KW-0808">Transferase</keyword>
<keyword evidence="4" id="KW-0648">Protein biosynthesis</keyword>
<dbReference type="KEGG" id="kdj:28969575"/>
<dbReference type="EC" id="2.1.2.9" evidence="2"/>
<dbReference type="RefSeq" id="XP_018261438.1">
    <property type="nucleotide sequence ID" value="XM_018409166.1"/>
</dbReference>
<reference evidence="9" key="2">
    <citation type="submission" date="2013-07" db="EMBL/GenBank/DDBJ databases">
        <authorList>
            <consortium name="The Broad Institute Genome Sequencing Platform"/>
            <person name="Cuomo C."/>
            <person name="Litvintseva A."/>
            <person name="Chen Y."/>
            <person name="Heitman J."/>
            <person name="Sun S."/>
            <person name="Springer D."/>
            <person name="Dromer F."/>
            <person name="Young S.K."/>
            <person name="Zeng Q."/>
            <person name="Gargeya S."/>
            <person name="Fitzgerald M."/>
            <person name="Abouelleil A."/>
            <person name="Alvarado L."/>
            <person name="Berlin A.M."/>
            <person name="Chapman S.B."/>
            <person name="Dewar J."/>
            <person name="Goldberg J."/>
            <person name="Griggs A."/>
            <person name="Gujja S."/>
            <person name="Hansen M."/>
            <person name="Howarth C."/>
            <person name="Imamovic A."/>
            <person name="Larimer J."/>
            <person name="McCowan C."/>
            <person name="Murphy C."/>
            <person name="Pearson M."/>
            <person name="Priest M."/>
            <person name="Roberts A."/>
            <person name="Saif S."/>
            <person name="Shea T."/>
            <person name="Sykes S."/>
            <person name="Wortman J."/>
            <person name="Nusbaum C."/>
            <person name="Birren B."/>
        </authorList>
    </citation>
    <scope>NUCLEOTIDE SEQUENCE</scope>
    <source>
        <strain evidence="9">CBS 10117</strain>
    </source>
</reference>
<dbReference type="CDD" id="cd08646">
    <property type="entry name" value="FMT_core_Met-tRNA-FMT_N"/>
    <property type="match status" value="1"/>
</dbReference>